<reference evidence="1 2" key="1">
    <citation type="submission" date="2014-08" db="EMBL/GenBank/DDBJ databases">
        <authorList>
            <person name="Bunnell A."/>
            <person name="Chain P.S."/>
            <person name="Chertkov O."/>
            <person name="Currie B.J."/>
            <person name="Daligault H.E."/>
            <person name="Davenport K.W."/>
            <person name="Davis C."/>
            <person name="Gleasner C.D."/>
            <person name="Johnson S.L."/>
            <person name="Kaestli M."/>
            <person name="Koren S."/>
            <person name="Kunde Y.A."/>
            <person name="Mayo M."/>
            <person name="McMurry K.K."/>
            <person name="Price E.P."/>
            <person name="Reitenga K.G."/>
            <person name="Robison R."/>
            <person name="Rosovitz M.J."/>
            <person name="Sarovich D.S."/>
            <person name="Teshima H."/>
        </authorList>
    </citation>
    <scope>NUCLEOTIDE SEQUENCE [LARGE SCALE GENOMIC DNA]</scope>
    <source>
        <strain evidence="1 2">MSHR44</strain>
    </source>
</reference>
<dbReference type="EMBL" id="JQIM01000010">
    <property type="protein sequence ID" value="KGX05664.1"/>
    <property type="molecule type" value="Genomic_DNA"/>
</dbReference>
<accession>A0A2K9DAV6</accession>
<dbReference type="RefSeq" id="WP_004556709.1">
    <property type="nucleotide sequence ID" value="NZ_CP008780.1"/>
</dbReference>
<name>A0A2K9DAV6_BURPE</name>
<organism evidence="1 2">
    <name type="scientific">Burkholderia pseudomallei</name>
    <name type="common">Pseudomonas pseudomallei</name>
    <dbReference type="NCBI Taxonomy" id="28450"/>
    <lineage>
        <taxon>Bacteria</taxon>
        <taxon>Pseudomonadati</taxon>
        <taxon>Pseudomonadota</taxon>
        <taxon>Betaproteobacteria</taxon>
        <taxon>Burkholderiales</taxon>
        <taxon>Burkholderiaceae</taxon>
        <taxon>Burkholderia</taxon>
        <taxon>pseudomallei group</taxon>
    </lineage>
</organism>
<gene>
    <name evidence="1" type="ORF">Y036_1411</name>
</gene>
<evidence type="ECO:0000313" key="2">
    <source>
        <dbReference type="Proteomes" id="UP000030475"/>
    </source>
</evidence>
<comment type="caution">
    <text evidence="1">The sequence shown here is derived from an EMBL/GenBank/DDBJ whole genome shotgun (WGS) entry which is preliminary data.</text>
</comment>
<sequence length="283" mass="30683">MNQPPDPILKFFLQKMKGYMNDPSSKLYLPKLIQNQTDPRYEPYTLHGAWQLPDSAALTKVTEAICIGTMSKTCLDSAATASPNLRLSDPGGMPFADPWPFRIAGLSNLTIGDIRMDGGETFTASAFVGGIAELPFLTVSGNFVLSQSCRCVDDGDRWTATGYGTFSYGIKAVTATLTATAYVATSGPNANYLAVRVDKLGVTADTASDKLVVSVSVKTFSGADEEMWGSTIHDVLVSKTMADTIVRKVSEKLDEPGTRRDFETQLDVVLLQVQKEFAARRRA</sequence>
<dbReference type="AlphaFoldDB" id="A0A2K9DAV6"/>
<dbReference type="Proteomes" id="UP000030475">
    <property type="component" value="Unassembled WGS sequence"/>
</dbReference>
<protein>
    <submittedName>
        <fullName evidence="1">Uncharacterized protein</fullName>
    </submittedName>
</protein>
<proteinExistence type="predicted"/>
<dbReference type="OrthoDB" id="1489488at2"/>
<evidence type="ECO:0000313" key="1">
    <source>
        <dbReference type="EMBL" id="KGX05664.1"/>
    </source>
</evidence>